<feature type="transmembrane region" description="Helical" evidence="7">
    <location>
        <begin position="184"/>
        <end position="205"/>
    </location>
</feature>
<dbReference type="Proteomes" id="UP001253595">
    <property type="component" value="Unassembled WGS sequence"/>
</dbReference>
<keyword evidence="3" id="KW-0997">Cell inner membrane</keyword>
<evidence type="ECO:0000313" key="9">
    <source>
        <dbReference type="Proteomes" id="UP001253595"/>
    </source>
</evidence>
<name>A0ABU1V117_9GAMM</name>
<dbReference type="PANTHER" id="PTHR30213">
    <property type="entry name" value="INNER MEMBRANE PROTEIN YHJD"/>
    <property type="match status" value="1"/>
</dbReference>
<keyword evidence="5 7" id="KW-1133">Transmembrane helix</keyword>
<protein>
    <recommendedName>
        <fullName evidence="7">UPF0761 membrane protein J2X05_003126</fullName>
    </recommendedName>
</protein>
<evidence type="ECO:0000256" key="3">
    <source>
        <dbReference type="ARBA" id="ARBA00022519"/>
    </source>
</evidence>
<feature type="transmembrane region" description="Helical" evidence="7">
    <location>
        <begin position="244"/>
        <end position="277"/>
    </location>
</feature>
<gene>
    <name evidence="8" type="ORF">J2X05_003126</name>
</gene>
<feature type="transmembrane region" description="Helical" evidence="7">
    <location>
        <begin position="217"/>
        <end position="238"/>
    </location>
</feature>
<organism evidence="8 9">
    <name type="scientific">Cellvibrio fibrivorans</name>
    <dbReference type="NCBI Taxonomy" id="126350"/>
    <lineage>
        <taxon>Bacteria</taxon>
        <taxon>Pseudomonadati</taxon>
        <taxon>Pseudomonadota</taxon>
        <taxon>Gammaproteobacteria</taxon>
        <taxon>Cellvibrionales</taxon>
        <taxon>Cellvibrionaceae</taxon>
        <taxon>Cellvibrio</taxon>
    </lineage>
</organism>
<evidence type="ECO:0000256" key="1">
    <source>
        <dbReference type="ARBA" id="ARBA00004651"/>
    </source>
</evidence>
<comment type="subcellular location">
    <subcellularLocation>
        <location evidence="1 7">Cell membrane</location>
        <topology evidence="1 7">Multi-pass membrane protein</topology>
    </subcellularLocation>
</comment>
<feature type="transmembrane region" description="Helical" evidence="7">
    <location>
        <begin position="139"/>
        <end position="164"/>
    </location>
</feature>
<feature type="transmembrane region" description="Helical" evidence="7">
    <location>
        <begin position="43"/>
        <end position="66"/>
    </location>
</feature>
<sequence>MPLSPSLIELLHKRYRWLVGFFWLMVHQYQAKSCQKSAASLTYVTLFATVPMMTVTFSMFSIIPAFQNLGDQLQSMLFQHFLPNSEQDLGKYLKDFSAQARNLTAFGLLFLLVSAYLMLKDIEQNFNGIWGVPRGRRGVANFLLYWAILSLGPLLLGAALGISTYLASFRLLVGTYDSLGVFEWVFQLAPWVLTWAAFTLLFVAVPNCKVSVRHAIIGGFFTTLGFQGLKAAFGWIVGHSSFTLVYGAFAALPLFLLWVNLIWTVILGGAVFVHTIGAHQIVLRDRNYPDLFASLMILWRCYRASEKGVAVPERELLHQGLAAEQWLRIRDALVKSHVITANYQGHYLISQNLNLLTLQQLSDILALPRQLPQDTACLSHVPWGADAFRILSGVDNTREQLLGVSVAALFEQQTSVAATRLTD</sequence>
<dbReference type="NCBIfam" id="TIGR00765">
    <property type="entry name" value="yihY_not_rbn"/>
    <property type="match status" value="1"/>
</dbReference>
<evidence type="ECO:0000256" key="2">
    <source>
        <dbReference type="ARBA" id="ARBA00022475"/>
    </source>
</evidence>
<reference evidence="8 9" key="1">
    <citation type="submission" date="2023-07" db="EMBL/GenBank/DDBJ databases">
        <title>Sorghum-associated microbial communities from plants grown in Nebraska, USA.</title>
        <authorList>
            <person name="Schachtman D."/>
        </authorList>
    </citation>
    <scope>NUCLEOTIDE SEQUENCE [LARGE SCALE GENOMIC DNA]</scope>
    <source>
        <strain evidence="8 9">BE190</strain>
    </source>
</reference>
<dbReference type="InterPro" id="IPR023679">
    <property type="entry name" value="UPF0761_bac"/>
</dbReference>
<comment type="similarity">
    <text evidence="7">Belongs to the UPF0761 family.</text>
</comment>
<dbReference type="Pfam" id="PF03631">
    <property type="entry name" value="Virul_fac_BrkB"/>
    <property type="match status" value="1"/>
</dbReference>
<proteinExistence type="inferred from homology"/>
<evidence type="ECO:0000256" key="4">
    <source>
        <dbReference type="ARBA" id="ARBA00022692"/>
    </source>
</evidence>
<dbReference type="EMBL" id="JAVDVX010000005">
    <property type="protein sequence ID" value="MDR7091100.1"/>
    <property type="molecule type" value="Genomic_DNA"/>
</dbReference>
<evidence type="ECO:0000256" key="5">
    <source>
        <dbReference type="ARBA" id="ARBA00022989"/>
    </source>
</evidence>
<evidence type="ECO:0000256" key="6">
    <source>
        <dbReference type="ARBA" id="ARBA00023136"/>
    </source>
</evidence>
<dbReference type="InterPro" id="IPR017039">
    <property type="entry name" value="Virul_fac_BrkB"/>
</dbReference>
<feature type="transmembrane region" description="Helical" evidence="7">
    <location>
        <begin position="15"/>
        <end position="31"/>
    </location>
</feature>
<feature type="transmembrane region" description="Helical" evidence="7">
    <location>
        <begin position="100"/>
        <end position="119"/>
    </location>
</feature>
<dbReference type="RefSeq" id="WP_310073987.1">
    <property type="nucleotide sequence ID" value="NZ_JAVDVX010000005.1"/>
</dbReference>
<dbReference type="HAMAP" id="MF_00672">
    <property type="entry name" value="UPF0761"/>
    <property type="match status" value="1"/>
</dbReference>
<evidence type="ECO:0000313" key="8">
    <source>
        <dbReference type="EMBL" id="MDR7091100.1"/>
    </source>
</evidence>
<keyword evidence="9" id="KW-1185">Reference proteome</keyword>
<evidence type="ECO:0000256" key="7">
    <source>
        <dbReference type="HAMAP-Rule" id="MF_00672"/>
    </source>
</evidence>
<accession>A0ABU1V117</accession>
<comment type="caution">
    <text evidence="8">The sequence shown here is derived from an EMBL/GenBank/DDBJ whole genome shotgun (WGS) entry which is preliminary data.</text>
</comment>
<keyword evidence="4 7" id="KW-0812">Transmembrane</keyword>
<keyword evidence="6 7" id="KW-0472">Membrane</keyword>
<keyword evidence="2 7" id="KW-1003">Cell membrane</keyword>
<dbReference type="PANTHER" id="PTHR30213:SF0">
    <property type="entry name" value="UPF0761 MEMBRANE PROTEIN YIHY"/>
    <property type="match status" value="1"/>
</dbReference>